<accession>A0A2K8U8M0</accession>
<dbReference type="Pfam" id="PF08895">
    <property type="entry name" value="DUF1840"/>
    <property type="match status" value="1"/>
</dbReference>
<dbReference type="RefSeq" id="WP_100919650.1">
    <property type="nucleotide sequence ID" value="NZ_CP020370.1"/>
</dbReference>
<dbReference type="KEGG" id="tsy:THSYN_13635"/>
<dbReference type="EMBL" id="CP020370">
    <property type="protein sequence ID" value="AUB81895.1"/>
    <property type="molecule type" value="Genomic_DNA"/>
</dbReference>
<dbReference type="InterPro" id="IPR014991">
    <property type="entry name" value="DUF1840"/>
</dbReference>
<dbReference type="AlphaFoldDB" id="A0A2K8U8M0"/>
<evidence type="ECO:0000313" key="3">
    <source>
        <dbReference type="Proteomes" id="UP000232638"/>
    </source>
</evidence>
<evidence type="ECO:0008006" key="4">
    <source>
        <dbReference type="Google" id="ProtNLM"/>
    </source>
</evidence>
<name>A0A2K8U8M0_9GAMM</name>
<reference evidence="2 3" key="1">
    <citation type="submission" date="2017-03" db="EMBL/GenBank/DDBJ databases">
        <title>Complete genome sequence of Candidatus 'Thiodictyon syntrophicum' sp. nov. strain Cad16T, a photolithoautotroph purple sulfur bacterium isolated from an alpine meromictic lake.</title>
        <authorList>
            <person name="Luedin S.M."/>
            <person name="Pothier J.F."/>
            <person name="Danza F."/>
            <person name="Storelli N."/>
            <person name="Wittwer M."/>
            <person name="Tonolla M."/>
        </authorList>
    </citation>
    <scope>NUCLEOTIDE SEQUENCE [LARGE SCALE GENOMIC DNA]</scope>
    <source>
        <strain evidence="2 3">Cad16T</strain>
    </source>
</reference>
<dbReference type="Proteomes" id="UP000232638">
    <property type="component" value="Chromosome"/>
</dbReference>
<feature type="region of interest" description="Disordered" evidence="1">
    <location>
        <begin position="56"/>
        <end position="76"/>
    </location>
</feature>
<sequence>MLVTFETQAHANITMFGEVAVTLLKLMGLSGTVPGALLAADVPAALERLRQAVAEQSDVPLDPAREPAAKDTGEERHVSLGHRALPLIKLLEDAAAAGQNVMWDNP</sequence>
<evidence type="ECO:0000313" key="2">
    <source>
        <dbReference type="EMBL" id="AUB81895.1"/>
    </source>
</evidence>
<dbReference type="OrthoDB" id="5625523at2"/>
<protein>
    <recommendedName>
        <fullName evidence="4">DUF1840 domain-containing protein</fullName>
    </recommendedName>
</protein>
<organism evidence="2 3">
    <name type="scientific">Candidatus Thiodictyon syntrophicum</name>
    <dbReference type="NCBI Taxonomy" id="1166950"/>
    <lineage>
        <taxon>Bacteria</taxon>
        <taxon>Pseudomonadati</taxon>
        <taxon>Pseudomonadota</taxon>
        <taxon>Gammaproteobacteria</taxon>
        <taxon>Chromatiales</taxon>
        <taxon>Chromatiaceae</taxon>
        <taxon>Thiodictyon</taxon>
    </lineage>
</organism>
<gene>
    <name evidence="2" type="ORF">THSYN_13635</name>
</gene>
<proteinExistence type="predicted"/>
<feature type="compositionally biased region" description="Basic and acidic residues" evidence="1">
    <location>
        <begin position="63"/>
        <end position="76"/>
    </location>
</feature>
<evidence type="ECO:0000256" key="1">
    <source>
        <dbReference type="SAM" id="MobiDB-lite"/>
    </source>
</evidence>
<keyword evidence="3" id="KW-1185">Reference proteome</keyword>